<name>E2C1T8_HARSA</name>
<evidence type="ECO:0000313" key="2">
    <source>
        <dbReference type="EMBL" id="EFN78095.1"/>
    </source>
</evidence>
<evidence type="ECO:0000256" key="1">
    <source>
        <dbReference type="SAM" id="MobiDB-lite"/>
    </source>
</evidence>
<organism evidence="3">
    <name type="scientific">Harpegnathos saltator</name>
    <name type="common">Jerdon's jumping ant</name>
    <dbReference type="NCBI Taxonomy" id="610380"/>
    <lineage>
        <taxon>Eukaryota</taxon>
        <taxon>Metazoa</taxon>
        <taxon>Ecdysozoa</taxon>
        <taxon>Arthropoda</taxon>
        <taxon>Hexapoda</taxon>
        <taxon>Insecta</taxon>
        <taxon>Pterygota</taxon>
        <taxon>Neoptera</taxon>
        <taxon>Endopterygota</taxon>
        <taxon>Hymenoptera</taxon>
        <taxon>Apocrita</taxon>
        <taxon>Aculeata</taxon>
        <taxon>Formicoidea</taxon>
        <taxon>Formicidae</taxon>
        <taxon>Ponerinae</taxon>
        <taxon>Ponerini</taxon>
        <taxon>Harpegnathos</taxon>
    </lineage>
</organism>
<accession>E2C1T8</accession>
<protein>
    <submittedName>
        <fullName evidence="2">Uncharacterized protein</fullName>
    </submittedName>
</protein>
<feature type="region of interest" description="Disordered" evidence="1">
    <location>
        <begin position="41"/>
        <end position="81"/>
    </location>
</feature>
<dbReference type="InParanoid" id="E2C1T8"/>
<sequence>MWDSHPLKLISEAMCAKDEELVPHSLPSIAACGLRADTEASRAARESMKGGEPGEEGKAFSTSQGKSMAQSPFPCNSWSPMPSRRLRKGKYYLASQEGRAELSPVVRGFLNHRSGEGYASLRLLTMQAECKVHSAITGRSCLAGYEGGEGL</sequence>
<evidence type="ECO:0000313" key="3">
    <source>
        <dbReference type="Proteomes" id="UP000008237"/>
    </source>
</evidence>
<keyword evidence="3" id="KW-1185">Reference proteome</keyword>
<proteinExistence type="predicted"/>
<feature type="compositionally biased region" description="Polar residues" evidence="1">
    <location>
        <begin position="60"/>
        <end position="80"/>
    </location>
</feature>
<gene>
    <name evidence="2" type="ORF">EAI_07083</name>
</gene>
<reference evidence="2 3" key="1">
    <citation type="journal article" date="2010" name="Science">
        <title>Genomic comparison of the ants Camponotus floridanus and Harpegnathos saltator.</title>
        <authorList>
            <person name="Bonasio R."/>
            <person name="Zhang G."/>
            <person name="Ye C."/>
            <person name="Mutti N.S."/>
            <person name="Fang X."/>
            <person name="Qin N."/>
            <person name="Donahue G."/>
            <person name="Yang P."/>
            <person name="Li Q."/>
            <person name="Li C."/>
            <person name="Zhang P."/>
            <person name="Huang Z."/>
            <person name="Berger S.L."/>
            <person name="Reinberg D."/>
            <person name="Wang J."/>
            <person name="Liebig J."/>
        </authorList>
    </citation>
    <scope>NUCLEOTIDE SEQUENCE [LARGE SCALE GENOMIC DNA]</scope>
    <source>
        <strain evidence="2 3">R22 G/1</strain>
    </source>
</reference>
<dbReference type="EMBL" id="GL451996">
    <property type="protein sequence ID" value="EFN78095.1"/>
    <property type="molecule type" value="Genomic_DNA"/>
</dbReference>
<dbReference type="AlphaFoldDB" id="E2C1T8"/>
<dbReference type="Proteomes" id="UP000008237">
    <property type="component" value="Unassembled WGS sequence"/>
</dbReference>